<dbReference type="Gene3D" id="3.40.1580.20">
    <property type="entry name" value="Syd protein"/>
    <property type="match status" value="1"/>
</dbReference>
<dbReference type="Proteomes" id="UP000028252">
    <property type="component" value="Unassembled WGS sequence"/>
</dbReference>
<protein>
    <submittedName>
        <fullName evidence="4">Syd protein</fullName>
    </submittedName>
</protein>
<dbReference type="Pfam" id="PF07348">
    <property type="entry name" value="Syd"/>
    <property type="match status" value="1"/>
</dbReference>
<dbReference type="PATRIC" id="fig|1232683.4.peg.2894"/>
<reference evidence="4 5" key="1">
    <citation type="submission" date="2014-04" db="EMBL/GenBank/DDBJ databases">
        <title>Marinobacterium kochiensis sp. nov., isolated from sediment sample collected from Kochi backwaters in Kerala, India.</title>
        <authorList>
            <person name="Singh A."/>
            <person name="Pinnaka A.K."/>
        </authorList>
    </citation>
    <scope>NUCLEOTIDE SEQUENCE [LARGE SCALE GENOMIC DNA]</scope>
    <source>
        <strain evidence="4 5">AK27</strain>
    </source>
</reference>
<gene>
    <name evidence="4" type="ORF">ADIMK_2943</name>
</gene>
<comment type="caution">
    <text evidence="4">The sequence shown here is derived from an EMBL/GenBank/DDBJ whole genome shotgun (WGS) entry which is preliminary data.</text>
</comment>
<keyword evidence="5" id="KW-1185">Reference proteome</keyword>
<dbReference type="InterPro" id="IPR038228">
    <property type="entry name" value="Syd_sf"/>
</dbReference>
<organism evidence="4 5">
    <name type="scientific">Marinobacterium lacunae</name>
    <dbReference type="NCBI Taxonomy" id="1232683"/>
    <lineage>
        <taxon>Bacteria</taxon>
        <taxon>Pseudomonadati</taxon>
        <taxon>Pseudomonadota</taxon>
        <taxon>Gammaproteobacteria</taxon>
        <taxon>Oceanospirillales</taxon>
        <taxon>Oceanospirillaceae</taxon>
        <taxon>Marinobacterium</taxon>
    </lineage>
</organism>
<name>A0A081FWC9_9GAMM</name>
<evidence type="ECO:0000256" key="2">
    <source>
        <dbReference type="ARBA" id="ARBA00022519"/>
    </source>
</evidence>
<keyword evidence="3" id="KW-0472">Membrane</keyword>
<dbReference type="STRING" id="1232683.ADIMK_2943"/>
<sequence length="124" mass="14408">MFERLSEALEITLHPDIKTWYTRYWSDPIAARHPEGELTLLFCWNEEDMERLRGNLLGHIMAKDKQRQPVTLFFACTDGDEFMTLDNSNGSLWLERPGRKPIKQLASTLSEFLQQLTPLVDGEP</sequence>
<evidence type="ECO:0000256" key="1">
    <source>
        <dbReference type="ARBA" id="ARBA00022475"/>
    </source>
</evidence>
<dbReference type="CDD" id="cd16323">
    <property type="entry name" value="Syd"/>
    <property type="match status" value="1"/>
</dbReference>
<accession>A0A081FWC9</accession>
<dbReference type="GO" id="GO:0009898">
    <property type="term" value="C:cytoplasmic side of plasma membrane"/>
    <property type="evidence" value="ECO:0007669"/>
    <property type="project" value="InterPro"/>
</dbReference>
<evidence type="ECO:0000313" key="4">
    <source>
        <dbReference type="EMBL" id="KEA62834.1"/>
    </source>
</evidence>
<dbReference type="InterPro" id="IPR009948">
    <property type="entry name" value="Syd"/>
</dbReference>
<keyword evidence="2" id="KW-0997">Cell inner membrane</keyword>
<proteinExistence type="predicted"/>
<dbReference type="eggNOG" id="ENOG502ZCMR">
    <property type="taxonomic scope" value="Bacteria"/>
</dbReference>
<keyword evidence="1" id="KW-1003">Cell membrane</keyword>
<dbReference type="EMBL" id="JMQN01000045">
    <property type="protein sequence ID" value="KEA62834.1"/>
    <property type="molecule type" value="Genomic_DNA"/>
</dbReference>
<evidence type="ECO:0000256" key="3">
    <source>
        <dbReference type="ARBA" id="ARBA00023136"/>
    </source>
</evidence>
<evidence type="ECO:0000313" key="5">
    <source>
        <dbReference type="Proteomes" id="UP000028252"/>
    </source>
</evidence>
<dbReference type="AlphaFoldDB" id="A0A081FWC9"/>